<comment type="subcellular location">
    <subcellularLocation>
        <location evidence="2">Cell membrane</location>
        <topology evidence="2">Multi-pass membrane protein</topology>
    </subcellularLocation>
</comment>
<dbReference type="InterPro" id="IPR036890">
    <property type="entry name" value="HATPase_C_sf"/>
</dbReference>
<evidence type="ECO:0000256" key="5">
    <source>
        <dbReference type="ARBA" id="ARBA00022553"/>
    </source>
</evidence>
<feature type="transmembrane region" description="Helical" evidence="10">
    <location>
        <begin position="6"/>
        <end position="26"/>
    </location>
</feature>
<name>A0A5S3VD31_9GAMM</name>
<evidence type="ECO:0000256" key="4">
    <source>
        <dbReference type="ARBA" id="ARBA00022475"/>
    </source>
</evidence>
<dbReference type="Pfam" id="PF02518">
    <property type="entry name" value="HATPase_c"/>
    <property type="match status" value="1"/>
</dbReference>
<evidence type="ECO:0000259" key="11">
    <source>
        <dbReference type="PROSITE" id="PS50109"/>
    </source>
</evidence>
<dbReference type="RefSeq" id="WP_138590568.1">
    <property type="nucleotide sequence ID" value="NZ_PNBW01000048.1"/>
</dbReference>
<reference evidence="15 16" key="1">
    <citation type="submission" date="2018-01" db="EMBL/GenBank/DDBJ databases">
        <authorList>
            <person name="Paulsen S."/>
            <person name="Gram L.K."/>
        </authorList>
    </citation>
    <scope>NUCLEOTIDE SEQUENCE [LARGE SCALE GENOMIC DNA]</scope>
    <source>
        <strain evidence="13 16">S3790</strain>
        <strain evidence="14 15">S3895</strain>
    </source>
</reference>
<dbReference type="EMBL" id="PNBW01000048">
    <property type="protein sequence ID" value="TMO74364.1"/>
    <property type="molecule type" value="Genomic_DNA"/>
</dbReference>
<keyword evidence="10" id="KW-1133">Transmembrane helix</keyword>
<evidence type="ECO:0000259" key="12">
    <source>
        <dbReference type="PROSITE" id="PS50885"/>
    </source>
</evidence>
<keyword evidence="10" id="KW-0472">Membrane</keyword>
<protein>
    <recommendedName>
        <fullName evidence="3">histidine kinase</fullName>
        <ecNumber evidence="3">2.7.13.3</ecNumber>
    </recommendedName>
</protein>
<keyword evidence="4" id="KW-1003">Cell membrane</keyword>
<reference evidence="16" key="2">
    <citation type="submission" date="2019-06" db="EMBL/GenBank/DDBJ databases">
        <title>Co-occurence of chitin degradation, pigmentation and bioactivity in marine Pseudoalteromonas.</title>
        <authorList>
            <person name="Sonnenschein E.C."/>
            <person name="Bech P.K."/>
        </authorList>
    </citation>
    <scope>NUCLEOTIDE SEQUENCE [LARGE SCALE GENOMIC DNA]</scope>
    <source>
        <strain evidence="16">S3790</strain>
    </source>
</reference>
<keyword evidence="8 13" id="KW-0418">Kinase</keyword>
<sequence length="432" mass="48647">MKKLYLYLLTSAIISIVVLSLLIDAFSQQTAPTVDSFSWESTLTNGFAQQVARQPIDQRADFTQRLSRDFNITLTYRKGDTLALPLELKTKMITEGQLLLEEEQGLNLLKTNDALLPDYLELKVEKPAREQNSDIALTFIFYAGICAFMWFILAPLAKRLSVLTEAAKRFASGDMSARIEVNHFTYIKDVELTFNSMANQIDKLLAENKLMASSLSHDIRTPVACLRFGLDAAMEEPDMQQVKSILSRMESDLDQMENMLSSYLSFATLEQKAHLLNFESTHVTPYIVALIEQVQPKISKAELISSYEVDPELFLTADLHWMARAVTNLLSNACKFASHNIFVKVHELDQYIVIDVEDDGPGIAPNNWHKVFSPFFQEQNHRNRDEKGYGLGLAIVAKVVDWHHGKVSVSQSDTLGGAKFTLSIPCKATRAL</sequence>
<evidence type="ECO:0000256" key="8">
    <source>
        <dbReference type="ARBA" id="ARBA00022777"/>
    </source>
</evidence>
<keyword evidence="6" id="KW-0808">Transferase</keyword>
<dbReference type="Proteomes" id="UP000307164">
    <property type="component" value="Unassembled WGS sequence"/>
</dbReference>
<dbReference type="GO" id="GO:0005524">
    <property type="term" value="F:ATP binding"/>
    <property type="evidence" value="ECO:0007669"/>
    <property type="project" value="UniProtKB-KW"/>
</dbReference>
<keyword evidence="10" id="KW-0812">Transmembrane</keyword>
<dbReference type="GO" id="GO:0005886">
    <property type="term" value="C:plasma membrane"/>
    <property type="evidence" value="ECO:0007669"/>
    <property type="project" value="UniProtKB-SubCell"/>
</dbReference>
<proteinExistence type="predicted"/>
<feature type="domain" description="HAMP" evidence="12">
    <location>
        <begin position="154"/>
        <end position="206"/>
    </location>
</feature>
<dbReference type="PROSITE" id="PS50885">
    <property type="entry name" value="HAMP"/>
    <property type="match status" value="1"/>
</dbReference>
<dbReference type="Gene3D" id="6.10.340.10">
    <property type="match status" value="1"/>
</dbReference>
<dbReference type="AlphaFoldDB" id="A0A5S3VD31"/>
<dbReference type="CDD" id="cd06225">
    <property type="entry name" value="HAMP"/>
    <property type="match status" value="1"/>
</dbReference>
<feature type="transmembrane region" description="Helical" evidence="10">
    <location>
        <begin position="135"/>
        <end position="153"/>
    </location>
</feature>
<dbReference type="PRINTS" id="PR00344">
    <property type="entry name" value="BCTRLSENSOR"/>
</dbReference>
<dbReference type="Gene3D" id="1.10.287.130">
    <property type="match status" value="1"/>
</dbReference>
<evidence type="ECO:0000256" key="9">
    <source>
        <dbReference type="ARBA" id="ARBA00022840"/>
    </source>
</evidence>
<keyword evidence="5" id="KW-0597">Phosphoprotein</keyword>
<evidence type="ECO:0000313" key="14">
    <source>
        <dbReference type="EMBL" id="TMO74364.1"/>
    </source>
</evidence>
<dbReference type="InterPro" id="IPR003660">
    <property type="entry name" value="HAMP_dom"/>
</dbReference>
<dbReference type="PANTHER" id="PTHR44936:SF10">
    <property type="entry name" value="SENSOR PROTEIN RSTB"/>
    <property type="match status" value="1"/>
</dbReference>
<dbReference type="SMART" id="SM00387">
    <property type="entry name" value="HATPase_c"/>
    <property type="match status" value="1"/>
</dbReference>
<evidence type="ECO:0000313" key="15">
    <source>
        <dbReference type="Proteomes" id="UP000307164"/>
    </source>
</evidence>
<evidence type="ECO:0000313" key="13">
    <source>
        <dbReference type="EMBL" id="TMO69536.1"/>
    </source>
</evidence>
<dbReference type="SUPFAM" id="SSF55874">
    <property type="entry name" value="ATPase domain of HSP90 chaperone/DNA topoisomerase II/histidine kinase"/>
    <property type="match status" value="1"/>
</dbReference>
<accession>A0A5S3VD31</accession>
<evidence type="ECO:0000256" key="3">
    <source>
        <dbReference type="ARBA" id="ARBA00012438"/>
    </source>
</evidence>
<evidence type="ECO:0000256" key="1">
    <source>
        <dbReference type="ARBA" id="ARBA00000085"/>
    </source>
</evidence>
<dbReference type="InterPro" id="IPR003594">
    <property type="entry name" value="HATPase_dom"/>
</dbReference>
<dbReference type="Gene3D" id="3.30.565.10">
    <property type="entry name" value="Histidine kinase-like ATPase, C-terminal domain"/>
    <property type="match status" value="1"/>
</dbReference>
<evidence type="ECO:0000256" key="7">
    <source>
        <dbReference type="ARBA" id="ARBA00022741"/>
    </source>
</evidence>
<dbReference type="InterPro" id="IPR004358">
    <property type="entry name" value="Sig_transdc_His_kin-like_C"/>
</dbReference>
<feature type="domain" description="Histidine kinase" evidence="11">
    <location>
        <begin position="214"/>
        <end position="428"/>
    </location>
</feature>
<dbReference type="SMART" id="SM00388">
    <property type="entry name" value="HisKA"/>
    <property type="match status" value="1"/>
</dbReference>
<dbReference type="EMBL" id="PNBX01000015">
    <property type="protein sequence ID" value="TMO69536.1"/>
    <property type="molecule type" value="Genomic_DNA"/>
</dbReference>
<evidence type="ECO:0000256" key="10">
    <source>
        <dbReference type="SAM" id="Phobius"/>
    </source>
</evidence>
<dbReference type="PROSITE" id="PS50109">
    <property type="entry name" value="HIS_KIN"/>
    <property type="match status" value="1"/>
</dbReference>
<organism evidence="13 16">
    <name type="scientific">Pseudoalteromonas aurantia</name>
    <dbReference type="NCBI Taxonomy" id="43654"/>
    <lineage>
        <taxon>Bacteria</taxon>
        <taxon>Pseudomonadati</taxon>
        <taxon>Pseudomonadota</taxon>
        <taxon>Gammaproteobacteria</taxon>
        <taxon>Alteromonadales</taxon>
        <taxon>Pseudoalteromonadaceae</taxon>
        <taxon>Pseudoalteromonas</taxon>
    </lineage>
</organism>
<keyword evidence="15" id="KW-1185">Reference proteome</keyword>
<dbReference type="PANTHER" id="PTHR44936">
    <property type="entry name" value="SENSOR PROTEIN CREC"/>
    <property type="match status" value="1"/>
</dbReference>
<dbReference type="EC" id="2.7.13.3" evidence="3"/>
<comment type="catalytic activity">
    <reaction evidence="1">
        <text>ATP + protein L-histidine = ADP + protein N-phospho-L-histidine.</text>
        <dbReference type="EC" id="2.7.13.3"/>
    </reaction>
</comment>
<dbReference type="InterPro" id="IPR005467">
    <property type="entry name" value="His_kinase_dom"/>
</dbReference>
<dbReference type="GO" id="GO:0000155">
    <property type="term" value="F:phosphorelay sensor kinase activity"/>
    <property type="evidence" value="ECO:0007669"/>
    <property type="project" value="InterPro"/>
</dbReference>
<evidence type="ECO:0000313" key="16">
    <source>
        <dbReference type="Proteomes" id="UP000307217"/>
    </source>
</evidence>
<dbReference type="Proteomes" id="UP000307217">
    <property type="component" value="Unassembled WGS sequence"/>
</dbReference>
<comment type="caution">
    <text evidence="13">The sequence shown here is derived from an EMBL/GenBank/DDBJ whole genome shotgun (WGS) entry which is preliminary data.</text>
</comment>
<evidence type="ECO:0000256" key="6">
    <source>
        <dbReference type="ARBA" id="ARBA00022679"/>
    </source>
</evidence>
<dbReference type="InterPro" id="IPR036097">
    <property type="entry name" value="HisK_dim/P_sf"/>
</dbReference>
<dbReference type="InterPro" id="IPR050980">
    <property type="entry name" value="2C_sensor_his_kinase"/>
</dbReference>
<evidence type="ECO:0000256" key="2">
    <source>
        <dbReference type="ARBA" id="ARBA00004651"/>
    </source>
</evidence>
<dbReference type="OrthoDB" id="9804645at2"/>
<gene>
    <name evidence="13" type="ORF">CWC19_05050</name>
    <name evidence="14" type="ORF">CWC20_10515</name>
</gene>
<dbReference type="SUPFAM" id="SSF47384">
    <property type="entry name" value="Homodimeric domain of signal transducing histidine kinase"/>
    <property type="match status" value="1"/>
</dbReference>
<reference evidence="13" key="3">
    <citation type="submission" date="2019-09" db="EMBL/GenBank/DDBJ databases">
        <title>Co-occurence of chitin degradation, pigmentation and bioactivity in marine Pseudoalteromonas.</title>
        <authorList>
            <person name="Sonnenschein E.C."/>
            <person name="Bech P.K."/>
        </authorList>
    </citation>
    <scope>NUCLEOTIDE SEQUENCE</scope>
    <source>
        <strain evidence="13">S3790</strain>
        <strain evidence="14 15">S3895</strain>
    </source>
</reference>
<dbReference type="Pfam" id="PF00512">
    <property type="entry name" value="HisKA"/>
    <property type="match status" value="1"/>
</dbReference>
<dbReference type="InterPro" id="IPR003661">
    <property type="entry name" value="HisK_dim/P_dom"/>
</dbReference>
<keyword evidence="7" id="KW-0547">Nucleotide-binding</keyword>
<dbReference type="CDD" id="cd00082">
    <property type="entry name" value="HisKA"/>
    <property type="match status" value="1"/>
</dbReference>
<keyword evidence="9" id="KW-0067">ATP-binding</keyword>